<sequence>MRWALWHRTTYTYDDEVTDSLGVLHLRPRSLPYQRVLDHELSLTPVPGDAAPDVDHFGNETTFFQVRTPHTELVVRADSTVEVEDRVHDDAVLAVPWERARPAERRDLPDAWRAIELALPSPRVSRHAGAASYAAASLAPGRPLGEASYDLMHRIHEDFAYDKTATTVTSTLDDVLAERAGVCQDFAHLFLAGWRAHGLAARYVSGYLATTPPPGKERVVGADASHAWVEVWLPGSEGGGDWLALDPTNDQPAGERYVTVACGRDYGDVPPVRGIIFTEARSSSLKVEVDVAPG</sequence>
<dbReference type="InterPro" id="IPR002931">
    <property type="entry name" value="Transglutaminase-like"/>
</dbReference>
<dbReference type="RefSeq" id="WP_188779641.1">
    <property type="nucleotide sequence ID" value="NZ_BMKQ01000001.1"/>
</dbReference>
<proteinExistence type="predicted"/>
<protein>
    <recommendedName>
        <fullName evidence="1">Transglutaminase-like domain-containing protein</fullName>
    </recommendedName>
</protein>
<dbReference type="PANTHER" id="PTHR33490">
    <property type="entry name" value="BLR5614 PROTEIN-RELATED"/>
    <property type="match status" value="1"/>
</dbReference>
<feature type="domain" description="Transglutaminase-like" evidence="1">
    <location>
        <begin position="175"/>
        <end position="249"/>
    </location>
</feature>
<name>A0A917F341_9ACTN</name>
<organism evidence="2 3">
    <name type="scientific">Marmoricola endophyticus</name>
    <dbReference type="NCBI Taxonomy" id="2040280"/>
    <lineage>
        <taxon>Bacteria</taxon>
        <taxon>Bacillati</taxon>
        <taxon>Actinomycetota</taxon>
        <taxon>Actinomycetes</taxon>
        <taxon>Propionibacteriales</taxon>
        <taxon>Nocardioidaceae</taxon>
        <taxon>Marmoricola</taxon>
    </lineage>
</organism>
<dbReference type="SUPFAM" id="SSF54001">
    <property type="entry name" value="Cysteine proteinases"/>
    <property type="match status" value="1"/>
</dbReference>
<keyword evidence="3" id="KW-1185">Reference proteome</keyword>
<dbReference type="Proteomes" id="UP000649179">
    <property type="component" value="Unassembled WGS sequence"/>
</dbReference>
<dbReference type="Pfam" id="PF01841">
    <property type="entry name" value="Transglut_core"/>
    <property type="match status" value="1"/>
</dbReference>
<accession>A0A917F341</accession>
<reference evidence="2" key="2">
    <citation type="submission" date="2020-09" db="EMBL/GenBank/DDBJ databases">
        <authorList>
            <person name="Sun Q."/>
            <person name="Zhou Y."/>
        </authorList>
    </citation>
    <scope>NUCLEOTIDE SEQUENCE</scope>
    <source>
        <strain evidence="2">CGMCC 1.16067</strain>
    </source>
</reference>
<dbReference type="Pfam" id="PF08379">
    <property type="entry name" value="Bact_transglu_N"/>
    <property type="match status" value="1"/>
</dbReference>
<comment type="caution">
    <text evidence="2">The sequence shown here is derived from an EMBL/GenBank/DDBJ whole genome shotgun (WGS) entry which is preliminary data.</text>
</comment>
<dbReference type="SMART" id="SM00460">
    <property type="entry name" value="TGc"/>
    <property type="match status" value="1"/>
</dbReference>
<dbReference type="AlphaFoldDB" id="A0A917F341"/>
<dbReference type="Gene3D" id="3.10.620.30">
    <property type="match status" value="1"/>
</dbReference>
<dbReference type="InterPro" id="IPR038765">
    <property type="entry name" value="Papain-like_cys_pep_sf"/>
</dbReference>
<dbReference type="InterPro" id="IPR013589">
    <property type="entry name" value="Bac_transglu_N"/>
</dbReference>
<dbReference type="PANTHER" id="PTHR33490:SF7">
    <property type="entry name" value="BLR2979 PROTEIN"/>
    <property type="match status" value="1"/>
</dbReference>
<evidence type="ECO:0000259" key="1">
    <source>
        <dbReference type="SMART" id="SM00460"/>
    </source>
</evidence>
<gene>
    <name evidence="2" type="ORF">GCM10011519_19970</name>
</gene>
<dbReference type="EMBL" id="BMKQ01000001">
    <property type="protein sequence ID" value="GGF46087.1"/>
    <property type="molecule type" value="Genomic_DNA"/>
</dbReference>
<reference evidence="2" key="1">
    <citation type="journal article" date="2014" name="Int. J. Syst. Evol. Microbiol.">
        <title>Complete genome sequence of Corynebacterium casei LMG S-19264T (=DSM 44701T), isolated from a smear-ripened cheese.</title>
        <authorList>
            <consortium name="US DOE Joint Genome Institute (JGI-PGF)"/>
            <person name="Walter F."/>
            <person name="Albersmeier A."/>
            <person name="Kalinowski J."/>
            <person name="Ruckert C."/>
        </authorList>
    </citation>
    <scope>NUCLEOTIDE SEQUENCE</scope>
    <source>
        <strain evidence="2">CGMCC 1.16067</strain>
    </source>
</reference>
<evidence type="ECO:0000313" key="2">
    <source>
        <dbReference type="EMBL" id="GGF46087.1"/>
    </source>
</evidence>
<evidence type="ECO:0000313" key="3">
    <source>
        <dbReference type="Proteomes" id="UP000649179"/>
    </source>
</evidence>